<gene>
    <name evidence="1" type="ORF">COEREDRAFT_85536</name>
</gene>
<keyword evidence="2" id="KW-1185">Reference proteome</keyword>
<accession>A0A2G5BGH3</accession>
<reference evidence="1 2" key="1">
    <citation type="journal article" date="2015" name="Genome Biol. Evol.">
        <title>Phylogenomic analyses indicate that early fungi evolved digesting cell walls of algal ancestors of land plants.</title>
        <authorList>
            <person name="Chang Y."/>
            <person name="Wang S."/>
            <person name="Sekimoto S."/>
            <person name="Aerts A.L."/>
            <person name="Choi C."/>
            <person name="Clum A."/>
            <person name="LaButti K.M."/>
            <person name="Lindquist E.A."/>
            <person name="Yee Ngan C."/>
            <person name="Ohm R.A."/>
            <person name="Salamov A.A."/>
            <person name="Grigoriev I.V."/>
            <person name="Spatafora J.W."/>
            <person name="Berbee M.L."/>
        </authorList>
    </citation>
    <scope>NUCLEOTIDE SEQUENCE [LARGE SCALE GENOMIC DNA]</scope>
    <source>
        <strain evidence="1 2">NRRL 1564</strain>
    </source>
</reference>
<evidence type="ECO:0000313" key="1">
    <source>
        <dbReference type="EMBL" id="PIA18072.1"/>
    </source>
</evidence>
<organism evidence="1 2">
    <name type="scientific">Coemansia reversa (strain ATCC 12441 / NRRL 1564)</name>
    <dbReference type="NCBI Taxonomy" id="763665"/>
    <lineage>
        <taxon>Eukaryota</taxon>
        <taxon>Fungi</taxon>
        <taxon>Fungi incertae sedis</taxon>
        <taxon>Zoopagomycota</taxon>
        <taxon>Kickxellomycotina</taxon>
        <taxon>Kickxellomycetes</taxon>
        <taxon>Kickxellales</taxon>
        <taxon>Kickxellaceae</taxon>
        <taxon>Coemansia</taxon>
    </lineage>
</organism>
<dbReference type="EMBL" id="KZ303491">
    <property type="protein sequence ID" value="PIA18072.1"/>
    <property type="molecule type" value="Genomic_DNA"/>
</dbReference>
<protein>
    <submittedName>
        <fullName evidence="1">Uncharacterized protein</fullName>
    </submittedName>
</protein>
<name>A0A2G5BGH3_COERN</name>
<evidence type="ECO:0000313" key="2">
    <source>
        <dbReference type="Proteomes" id="UP000242474"/>
    </source>
</evidence>
<proteinExistence type="predicted"/>
<dbReference type="Proteomes" id="UP000242474">
    <property type="component" value="Unassembled WGS sequence"/>
</dbReference>
<sequence>MTTILGILPDISSIILDSAFDSCIESVDEWKSCLVLLSVNRLWRHIGVPKLYKHAIIQYPPRMGIRNNHTNISLIIINGKQSLVQNFILCTTGVIPTFRGLGIIYKWLNDDLPYIMKPARILSGLTHVGMEAPPSIIGAITEQLLRSLPNLRFLLIRDMNSLNGGIFPKVLCYLVTGYSNNVRPLDADQLYVFVHGFTRSTLNIPVTETIVRRMSPKYFQWLDKTPVPYDRVRGLRSQLNPAHHVSIMFAQYMLYYPSLLFSNSSGEVTWYEVYRLLDNDMINNECDTPLS</sequence>
<dbReference type="AlphaFoldDB" id="A0A2G5BGH3"/>